<feature type="chain" id="PRO_5034542393" evidence="1">
    <location>
        <begin position="23"/>
        <end position="342"/>
    </location>
</feature>
<dbReference type="Proteomes" id="UP000603453">
    <property type="component" value="Unassembled WGS sequence"/>
</dbReference>
<organism evidence="2 3">
    <name type="scientific">Mucor saturninus</name>
    <dbReference type="NCBI Taxonomy" id="64648"/>
    <lineage>
        <taxon>Eukaryota</taxon>
        <taxon>Fungi</taxon>
        <taxon>Fungi incertae sedis</taxon>
        <taxon>Mucoromycota</taxon>
        <taxon>Mucoromycotina</taxon>
        <taxon>Mucoromycetes</taxon>
        <taxon>Mucorales</taxon>
        <taxon>Mucorineae</taxon>
        <taxon>Mucoraceae</taxon>
        <taxon>Mucor</taxon>
    </lineage>
</organism>
<comment type="caution">
    <text evidence="2">The sequence shown here is derived from an EMBL/GenBank/DDBJ whole genome shotgun (WGS) entry which is preliminary data.</text>
</comment>
<gene>
    <name evidence="2" type="ORF">INT47_000708</name>
</gene>
<keyword evidence="3" id="KW-1185">Reference proteome</keyword>
<dbReference type="EMBL" id="JAEPRD010000005">
    <property type="protein sequence ID" value="KAG2212731.1"/>
    <property type="molecule type" value="Genomic_DNA"/>
</dbReference>
<sequence>MLLSNKLIVASLFVIASSWVNAAVTSPLTVVNSQDDFCLFLPPKPGLVVAVNENNGVAFCTKKDLVSKASAFPSGFITTAHYLKSSKYVQVTGFFDRSKYSLGESDGGGQYDNHGKGKPVAAMCKGYNYFVSLIEPDIERFCIRCCQDKVDCNTGRSGYGCLRVVSGDYTRDNNFGSTNNKTKSTHQNTNMDSVLSDLNELPVSDSSATAPDATAAAAATTTTTTTNANEEIAAEINTLKQDLAANQTPVDQIQTKWNTFATQLSTDYPQVAGQITQLSSITSTLTTPEQWNTFIELVSETIAQISTTSTTTESGTTTHTDSQADLDWLFEHRNSHNNQATW</sequence>
<dbReference type="AlphaFoldDB" id="A0A8H7RN46"/>
<evidence type="ECO:0000313" key="3">
    <source>
        <dbReference type="Proteomes" id="UP000603453"/>
    </source>
</evidence>
<accession>A0A8H7RN46</accession>
<protein>
    <submittedName>
        <fullName evidence="2">Uncharacterized protein</fullName>
    </submittedName>
</protein>
<evidence type="ECO:0000313" key="2">
    <source>
        <dbReference type="EMBL" id="KAG2212731.1"/>
    </source>
</evidence>
<dbReference type="OrthoDB" id="3044029at2759"/>
<proteinExistence type="predicted"/>
<keyword evidence="1" id="KW-0732">Signal</keyword>
<reference evidence="2" key="1">
    <citation type="submission" date="2020-12" db="EMBL/GenBank/DDBJ databases">
        <title>Metabolic potential, ecology and presence of endohyphal bacteria is reflected in genomic diversity of Mucoromycotina.</title>
        <authorList>
            <person name="Muszewska A."/>
            <person name="Okrasinska A."/>
            <person name="Steczkiewicz K."/>
            <person name="Drgas O."/>
            <person name="Orlowska M."/>
            <person name="Perlinska-Lenart U."/>
            <person name="Aleksandrzak-Piekarczyk T."/>
            <person name="Szatraj K."/>
            <person name="Zielenkiewicz U."/>
            <person name="Pilsyk S."/>
            <person name="Malc E."/>
            <person name="Mieczkowski P."/>
            <person name="Kruszewska J.S."/>
            <person name="Biernat P."/>
            <person name="Pawlowska J."/>
        </authorList>
    </citation>
    <scope>NUCLEOTIDE SEQUENCE</scope>
    <source>
        <strain evidence="2">WA0000017839</strain>
    </source>
</reference>
<evidence type="ECO:0000256" key="1">
    <source>
        <dbReference type="SAM" id="SignalP"/>
    </source>
</evidence>
<name>A0A8H7RN46_9FUNG</name>
<feature type="signal peptide" evidence="1">
    <location>
        <begin position="1"/>
        <end position="22"/>
    </location>
</feature>